<reference evidence="1" key="1">
    <citation type="journal article" date="2014" name="Int. J. Syst. Evol. Microbiol.">
        <title>Complete genome sequence of Corynebacterium casei LMG S-19264T (=DSM 44701T), isolated from a smear-ripened cheese.</title>
        <authorList>
            <consortium name="US DOE Joint Genome Institute (JGI-PGF)"/>
            <person name="Walter F."/>
            <person name="Albersmeier A."/>
            <person name="Kalinowski J."/>
            <person name="Ruckert C."/>
        </authorList>
    </citation>
    <scope>NUCLEOTIDE SEQUENCE</scope>
    <source>
        <strain evidence="1">CGMCC 1.15447</strain>
    </source>
</reference>
<evidence type="ECO:0000313" key="1">
    <source>
        <dbReference type="EMBL" id="GGA68933.1"/>
    </source>
</evidence>
<keyword evidence="2" id="KW-1185">Reference proteome</keyword>
<comment type="caution">
    <text evidence="1">The sequence shown here is derived from an EMBL/GenBank/DDBJ whole genome shotgun (WGS) entry which is preliminary data.</text>
</comment>
<dbReference type="Proteomes" id="UP000648801">
    <property type="component" value="Unassembled WGS sequence"/>
</dbReference>
<sequence>MLVGLTSCGTATAPVSGAGLNGNWNLVADSQLKHPPLSTTLTVNGNQITGGGFLEIQCQSGTPLIGGYSLAFTGTLAPDGTFHVTEPVADTVQVTIDGTVPVNNSSSWNGTYTINLAAASGCSLNQTETFTAVPFAPVAGTYAGAISGVQLGSGVSASVQISEDIPQTIQSTNGSTRTRYPLSGTISVQGSSCFKQGTTTGSLYLNEIAGNFVTMGFVMDDGSNLTFYGPFTDMSETEINPVMFTVSGGQCANKSGGSDLTKQ</sequence>
<reference evidence="1" key="2">
    <citation type="submission" date="2020-09" db="EMBL/GenBank/DDBJ databases">
        <authorList>
            <person name="Sun Q."/>
            <person name="Zhou Y."/>
        </authorList>
    </citation>
    <scope>NUCLEOTIDE SEQUENCE</scope>
    <source>
        <strain evidence="1">CGMCC 1.15447</strain>
    </source>
</reference>
<organism evidence="1 2">
    <name type="scientific">Edaphobacter acidisoli</name>
    <dbReference type="NCBI Taxonomy" id="2040573"/>
    <lineage>
        <taxon>Bacteria</taxon>
        <taxon>Pseudomonadati</taxon>
        <taxon>Acidobacteriota</taxon>
        <taxon>Terriglobia</taxon>
        <taxon>Terriglobales</taxon>
        <taxon>Acidobacteriaceae</taxon>
        <taxon>Edaphobacter</taxon>
    </lineage>
</organism>
<gene>
    <name evidence="1" type="ORF">GCM10011507_20500</name>
</gene>
<dbReference type="AlphaFoldDB" id="A0A916RSZ9"/>
<evidence type="ECO:0000313" key="2">
    <source>
        <dbReference type="Proteomes" id="UP000648801"/>
    </source>
</evidence>
<name>A0A916RSZ9_9BACT</name>
<accession>A0A916RSZ9</accession>
<protein>
    <submittedName>
        <fullName evidence="1">Uncharacterized protein</fullName>
    </submittedName>
</protein>
<dbReference type="EMBL" id="BMJB01000001">
    <property type="protein sequence ID" value="GGA68933.1"/>
    <property type="molecule type" value="Genomic_DNA"/>
</dbReference>
<dbReference type="RefSeq" id="WP_263364927.1">
    <property type="nucleotide sequence ID" value="NZ_JAGSYK010000001.1"/>
</dbReference>
<proteinExistence type="predicted"/>